<dbReference type="CDD" id="cd11386">
    <property type="entry name" value="MCP_signal"/>
    <property type="match status" value="1"/>
</dbReference>
<dbReference type="SMART" id="SM00283">
    <property type="entry name" value="MA"/>
    <property type="match status" value="1"/>
</dbReference>
<evidence type="ECO:0000256" key="5">
    <source>
        <dbReference type="SAM" id="Phobius"/>
    </source>
</evidence>
<dbReference type="Gene3D" id="1.10.287.950">
    <property type="entry name" value="Methyl-accepting chemotaxis protein"/>
    <property type="match status" value="1"/>
</dbReference>
<dbReference type="InterPro" id="IPR004089">
    <property type="entry name" value="MCPsignal_dom"/>
</dbReference>
<feature type="domain" description="Methyl-accepting transducer" evidence="6">
    <location>
        <begin position="405"/>
        <end position="641"/>
    </location>
</feature>
<accession>A0A4V2F3Z4</accession>
<protein>
    <submittedName>
        <fullName evidence="8">Methyl-accepting chemotaxis protein</fullName>
    </submittedName>
</protein>
<dbReference type="CDD" id="cd18774">
    <property type="entry name" value="PDC2_HK_sensor"/>
    <property type="match status" value="1"/>
</dbReference>
<comment type="subcellular location">
    <subcellularLocation>
        <location evidence="1">Membrane</location>
    </subcellularLocation>
</comment>
<dbReference type="GO" id="GO:0006935">
    <property type="term" value="P:chemotaxis"/>
    <property type="evidence" value="ECO:0007669"/>
    <property type="project" value="UniProtKB-ARBA"/>
</dbReference>
<dbReference type="GO" id="GO:0007165">
    <property type="term" value="P:signal transduction"/>
    <property type="evidence" value="ECO:0007669"/>
    <property type="project" value="UniProtKB-KW"/>
</dbReference>
<dbReference type="Pfam" id="PF00015">
    <property type="entry name" value="MCPsignal"/>
    <property type="match status" value="1"/>
</dbReference>
<evidence type="ECO:0000256" key="4">
    <source>
        <dbReference type="PROSITE-ProRule" id="PRU00284"/>
    </source>
</evidence>
<dbReference type="InterPro" id="IPR003660">
    <property type="entry name" value="HAMP_dom"/>
</dbReference>
<evidence type="ECO:0000313" key="8">
    <source>
        <dbReference type="EMBL" id="RZS85817.1"/>
    </source>
</evidence>
<dbReference type="Gene3D" id="3.30.450.20">
    <property type="entry name" value="PAS domain"/>
    <property type="match status" value="1"/>
</dbReference>
<dbReference type="GO" id="GO:0016020">
    <property type="term" value="C:membrane"/>
    <property type="evidence" value="ECO:0007669"/>
    <property type="project" value="UniProtKB-SubCell"/>
</dbReference>
<gene>
    <name evidence="8" type="ORF">EV675_1847</name>
</gene>
<dbReference type="RefSeq" id="WP_130356971.1">
    <property type="nucleotide sequence ID" value="NZ_SGXC01000001.1"/>
</dbReference>
<keyword evidence="5" id="KW-1133">Transmembrane helix</keyword>
<keyword evidence="5" id="KW-0472">Membrane</keyword>
<dbReference type="PROSITE" id="PS50885">
    <property type="entry name" value="HAMP"/>
    <property type="match status" value="1"/>
</dbReference>
<reference evidence="8 9" key="1">
    <citation type="submission" date="2019-02" db="EMBL/GenBank/DDBJ databases">
        <title>Genomic Encyclopedia of Type Strains, Phase IV (KMG-IV): sequencing the most valuable type-strain genomes for metagenomic binning, comparative biology and taxonomic classification.</title>
        <authorList>
            <person name="Goeker M."/>
        </authorList>
    </citation>
    <scope>NUCLEOTIDE SEQUENCE [LARGE SCALE GENOMIC DNA]</scope>
    <source>
        <strain evidence="8 9">K24</strain>
    </source>
</reference>
<organism evidence="8 9">
    <name type="scientific">Pigmentiphaga kullae</name>
    <dbReference type="NCBI Taxonomy" id="151784"/>
    <lineage>
        <taxon>Bacteria</taxon>
        <taxon>Pseudomonadati</taxon>
        <taxon>Pseudomonadota</taxon>
        <taxon>Betaproteobacteria</taxon>
        <taxon>Burkholderiales</taxon>
        <taxon>Alcaligenaceae</taxon>
        <taxon>Pigmentiphaga</taxon>
    </lineage>
</organism>
<dbReference type="CDD" id="cd06225">
    <property type="entry name" value="HAMP"/>
    <property type="match status" value="1"/>
</dbReference>
<dbReference type="SUPFAM" id="SSF58104">
    <property type="entry name" value="Methyl-accepting chemotaxis protein (MCP) signaling domain"/>
    <property type="match status" value="1"/>
</dbReference>
<dbReference type="PROSITE" id="PS50111">
    <property type="entry name" value="CHEMOTAXIS_TRANSDUC_2"/>
    <property type="match status" value="1"/>
</dbReference>
<keyword evidence="9" id="KW-1185">Reference proteome</keyword>
<evidence type="ECO:0000259" key="6">
    <source>
        <dbReference type="PROSITE" id="PS50111"/>
    </source>
</evidence>
<evidence type="ECO:0000256" key="3">
    <source>
        <dbReference type="ARBA" id="ARBA00029447"/>
    </source>
</evidence>
<name>A0A4V2F3Z4_9BURK</name>
<keyword evidence="2 4" id="KW-0807">Transducer</keyword>
<keyword evidence="5" id="KW-0812">Transmembrane</keyword>
<dbReference type="PANTHER" id="PTHR32089">
    <property type="entry name" value="METHYL-ACCEPTING CHEMOTAXIS PROTEIN MCPB"/>
    <property type="match status" value="1"/>
</dbReference>
<dbReference type="FunFam" id="1.10.287.950:FF:000001">
    <property type="entry name" value="Methyl-accepting chemotaxis sensory transducer"/>
    <property type="match status" value="1"/>
</dbReference>
<dbReference type="EMBL" id="SGXC01000001">
    <property type="protein sequence ID" value="RZS85817.1"/>
    <property type="molecule type" value="Genomic_DNA"/>
</dbReference>
<feature type="transmembrane region" description="Helical" evidence="5">
    <location>
        <begin position="322"/>
        <end position="342"/>
    </location>
</feature>
<comment type="similarity">
    <text evidence="3">Belongs to the methyl-accepting chemotaxis (MCP) protein family.</text>
</comment>
<sequence length="677" mass="72101">MAVSLGLGRRSLAKQVLVLALSVSAVVSLVTAVVVAWQGLKAGKEAVEREMMDALGSVNSSLVSSFESSRGRVERQLLVFQRMLGELPSPDGTLTETGVAGEVMTVRAGENVLNGNSAILQRMRSYTGAEPELVVRHNNRWIRAATLLRGPDGSPLTGQPVPADDFVATTMDSQQAATNVVYRNKRWYALHVRPLKDDNGKIFGGIALQVDMSDDVASALDFIERTEVAGHGTMFAMTPSVNGTSEFLVHPLYKGKTVEETPEADRPFFRDLVDHGLGSLEAHLSTDDSDMLVSYQTVPNWGWTLVATGPKAAFMAVQYRQLALIVGLLVAGGLLTGLLIYYQMSTALRPVRDVVEGIARLGDGDLTRDVPAGPRGSRNEIHIMADRINATRARIAHLAQQMNSTGSQVATATTQTLQALHQIGKGTEVQSEAASGVAAAVEQLTVSISQIADNTREANSFSRTSSTAAEEGAVVVTQTVSEIEKMAGQVASSAEVVQELEASSRQISAVVKTIQEIAEQTNLLALNAAIEAARAGEEGRGFSVVADEVRGLAERTKSSTAQIAQVIAAVQKQTSVAADAMRQVNADMQRSAEGARQAGDVLVRIREAAGRTAEVIADISNAAMEQKSASEQIASRVEQIAQYSEESAAAVQQSVASAESLQNQAQVLDETIRTLRT</sequence>
<evidence type="ECO:0000256" key="2">
    <source>
        <dbReference type="ARBA" id="ARBA00023224"/>
    </source>
</evidence>
<dbReference type="PANTHER" id="PTHR32089:SF112">
    <property type="entry name" value="LYSOZYME-LIKE PROTEIN-RELATED"/>
    <property type="match status" value="1"/>
</dbReference>
<dbReference type="Proteomes" id="UP000292445">
    <property type="component" value="Unassembled WGS sequence"/>
</dbReference>
<dbReference type="InterPro" id="IPR033462">
    <property type="entry name" value="Cache_3-Cache_2"/>
</dbReference>
<evidence type="ECO:0000259" key="7">
    <source>
        <dbReference type="PROSITE" id="PS50885"/>
    </source>
</evidence>
<comment type="caution">
    <text evidence="8">The sequence shown here is derived from an EMBL/GenBank/DDBJ whole genome shotgun (WGS) entry which is preliminary data.</text>
</comment>
<feature type="domain" description="HAMP" evidence="7">
    <location>
        <begin position="345"/>
        <end position="400"/>
    </location>
</feature>
<dbReference type="OrthoDB" id="9806477at2"/>
<dbReference type="Pfam" id="PF17201">
    <property type="entry name" value="Cache_3-Cache_2"/>
    <property type="match status" value="1"/>
</dbReference>
<evidence type="ECO:0000256" key="1">
    <source>
        <dbReference type="ARBA" id="ARBA00004370"/>
    </source>
</evidence>
<dbReference type="SMART" id="SM00304">
    <property type="entry name" value="HAMP"/>
    <property type="match status" value="1"/>
</dbReference>
<proteinExistence type="inferred from homology"/>
<evidence type="ECO:0000313" key="9">
    <source>
        <dbReference type="Proteomes" id="UP000292445"/>
    </source>
</evidence>
<dbReference type="AlphaFoldDB" id="A0A4V2F3Z4"/>